<proteinExistence type="predicted"/>
<protein>
    <submittedName>
        <fullName evidence="1">Uncharacterized protein</fullName>
    </submittedName>
</protein>
<gene>
    <name evidence="2" type="ORF">SAMN05444342_4405</name>
    <name evidence="1" type="ORF">ZOD2009_19068</name>
</gene>
<keyword evidence="4" id="KW-1185">Reference proteome</keyword>
<evidence type="ECO:0000313" key="1">
    <source>
        <dbReference type="EMBL" id="EFW90448.1"/>
    </source>
</evidence>
<reference evidence="4" key="3">
    <citation type="submission" date="2016-11" db="EMBL/GenBank/DDBJ databases">
        <authorList>
            <person name="Varghese N."/>
            <person name="Submissions S."/>
        </authorList>
    </citation>
    <scope>NUCLEOTIDE SEQUENCE [LARGE SCALE GENOMIC DNA]</scope>
    <source>
        <strain evidence="4">DX253</strain>
    </source>
</reference>
<evidence type="ECO:0000313" key="3">
    <source>
        <dbReference type="Proteomes" id="UP000003751"/>
    </source>
</evidence>
<evidence type="ECO:0000313" key="4">
    <source>
        <dbReference type="Proteomes" id="UP000184203"/>
    </source>
</evidence>
<dbReference type="Proteomes" id="UP000184203">
    <property type="component" value="Unassembled WGS sequence"/>
</dbReference>
<accession>E7QYC3</accession>
<evidence type="ECO:0000313" key="2">
    <source>
        <dbReference type="EMBL" id="SHL68424.1"/>
    </source>
</evidence>
<dbReference type="Proteomes" id="UP000003751">
    <property type="component" value="Unassembled WGS sequence"/>
</dbReference>
<dbReference type="AlphaFoldDB" id="E7QYC3"/>
<reference evidence="2" key="2">
    <citation type="submission" date="2016-11" db="EMBL/GenBank/DDBJ databases">
        <authorList>
            <person name="Jaros S."/>
            <person name="Januszkiewicz K."/>
            <person name="Wedrychowicz H."/>
        </authorList>
    </citation>
    <scope>NUCLEOTIDE SEQUENCE [LARGE SCALE GENOMIC DNA]</scope>
    <source>
        <strain evidence="2">DX253</strain>
    </source>
</reference>
<sequence>MPNHSMPVIAATSGLLLASVGAVALGRRNRRDDQEEYVDIEVTEP</sequence>
<dbReference type="PATRIC" id="fig|797209.4.peg.3730"/>
<reference evidence="1 3" key="1">
    <citation type="journal article" date="2014" name="ISME J.">
        <title>Trehalose/2-sulfotrehalose biosynthesis and glycine-betaine uptake are widely spread mechanisms for osmoadaptation in the Halobacteriales.</title>
        <authorList>
            <person name="Youssef N.H."/>
            <person name="Savage-Ashlock K.N."/>
            <person name="McCully A.L."/>
            <person name="Luedtke B."/>
            <person name="Shaw E.I."/>
            <person name="Hoff W.D."/>
            <person name="Elshahed M.S."/>
        </authorList>
    </citation>
    <scope>NUCLEOTIDE SEQUENCE [LARGE SCALE GENOMIC DNA]</scope>
    <source>
        <strain evidence="1 3">DX253</strain>
    </source>
</reference>
<organism evidence="1 3">
    <name type="scientific">Haladaptatus paucihalophilus DX253</name>
    <dbReference type="NCBI Taxonomy" id="797209"/>
    <lineage>
        <taxon>Archaea</taxon>
        <taxon>Methanobacteriati</taxon>
        <taxon>Methanobacteriota</taxon>
        <taxon>Stenosarchaea group</taxon>
        <taxon>Halobacteria</taxon>
        <taxon>Halobacteriales</taxon>
        <taxon>Haladaptataceae</taxon>
        <taxon>Haladaptatus</taxon>
    </lineage>
</organism>
<dbReference type="EMBL" id="FRAN01000011">
    <property type="protein sequence ID" value="SHL68424.1"/>
    <property type="molecule type" value="Genomic_DNA"/>
</dbReference>
<dbReference type="EMBL" id="AEMG01000027">
    <property type="protein sequence ID" value="EFW90448.1"/>
    <property type="molecule type" value="Genomic_DNA"/>
</dbReference>
<dbReference type="RefSeq" id="WP_007982537.1">
    <property type="nucleotide sequence ID" value="NZ_AEMG01000027.1"/>
</dbReference>
<name>E7QYC3_HALPU</name>